<dbReference type="HOGENOM" id="CLU_139164_1_0_6"/>
<keyword evidence="1" id="KW-0614">Plasmid</keyword>
<sequence length="167" mass="17667">MKQFTNEATQQMLADFDKSPFSEADLAAMDVDARQIIEQNAERDRQHPVTAIWRVAVEGSLTARGGVVTAVDSARVMDLGNGKMVKIAVEGDAVAYADGSSARIVTSAGRKATHFEKGLALVGSVLDNGDEIVSTPQDRLVLLSRKGMAEAPDFLAIPGGVTHGVSN</sequence>
<dbReference type="Proteomes" id="UP000034085">
    <property type="component" value="Plasmid"/>
</dbReference>
<dbReference type="OrthoDB" id="6899605at2"/>
<proteinExistence type="predicted"/>
<organism evidence="1 2">
    <name type="scientific">Citrobacter amalonaticus Y19</name>
    <dbReference type="NCBI Taxonomy" id="1261127"/>
    <lineage>
        <taxon>Bacteria</taxon>
        <taxon>Pseudomonadati</taxon>
        <taxon>Pseudomonadota</taxon>
        <taxon>Gammaproteobacteria</taxon>
        <taxon>Enterobacterales</taxon>
        <taxon>Enterobacteriaceae</taxon>
        <taxon>Citrobacter</taxon>
    </lineage>
</organism>
<evidence type="ECO:0000313" key="1">
    <source>
        <dbReference type="EMBL" id="AKE62219.1"/>
    </source>
</evidence>
<protein>
    <submittedName>
        <fullName evidence="1">Uncharacterized protein</fullName>
    </submittedName>
</protein>
<dbReference type="AlphaFoldDB" id="A0A0F6U112"/>
<evidence type="ECO:0000313" key="2">
    <source>
        <dbReference type="Proteomes" id="UP000034085"/>
    </source>
</evidence>
<gene>
    <name evidence="1" type="ORF">F384_27115</name>
</gene>
<dbReference type="KEGG" id="cama:F384_27115"/>
<dbReference type="PATRIC" id="fig|1261127.3.peg.5629"/>
<name>A0A0F6U112_CITAM</name>
<dbReference type="EMBL" id="CP011133">
    <property type="protein sequence ID" value="AKE62219.1"/>
    <property type="molecule type" value="Genomic_DNA"/>
</dbReference>
<dbReference type="RefSeq" id="WP_046499203.1">
    <property type="nucleotide sequence ID" value="NZ_CP011133.1"/>
</dbReference>
<geneLocation type="plasmid" evidence="1">
    <name>unnamed</name>
</geneLocation>
<reference evidence="1 2" key="1">
    <citation type="submission" date="2015-03" db="EMBL/GenBank/DDBJ databases">
        <title>Complete genome sequence of Citrobacter amalonaticus Y19.</title>
        <authorList>
            <person name="Park S."/>
        </authorList>
    </citation>
    <scope>NUCLEOTIDE SEQUENCE [LARGE SCALE GENOMIC DNA]</scope>
    <source>
        <strain evidence="1 2">Y19</strain>
        <plasmid evidence="2">Plasmid</plasmid>
    </source>
</reference>
<accession>A0A0F6U112</accession>